<dbReference type="RefSeq" id="WP_228052463.1">
    <property type="nucleotide sequence ID" value="NZ_BJHV01000001.1"/>
</dbReference>
<dbReference type="SUPFAM" id="SSF52317">
    <property type="entry name" value="Class I glutamine amidotransferase-like"/>
    <property type="match status" value="1"/>
</dbReference>
<proteinExistence type="predicted"/>
<organism evidence="1 2">
    <name type="scientific">Streptomyces antimycoticus</name>
    <dbReference type="NCBI Taxonomy" id="68175"/>
    <lineage>
        <taxon>Bacteria</taxon>
        <taxon>Bacillati</taxon>
        <taxon>Actinomycetota</taxon>
        <taxon>Actinomycetes</taxon>
        <taxon>Kitasatosporales</taxon>
        <taxon>Streptomycetaceae</taxon>
        <taxon>Streptomyces</taxon>
        <taxon>Streptomyces violaceusniger group</taxon>
    </lineage>
</organism>
<dbReference type="Proteomes" id="UP000299290">
    <property type="component" value="Unassembled WGS sequence"/>
</dbReference>
<comment type="caution">
    <text evidence="1">The sequence shown here is derived from an EMBL/GenBank/DDBJ whole genome shotgun (WGS) entry which is preliminary data.</text>
</comment>
<reference evidence="1 2" key="1">
    <citation type="journal article" date="2020" name="Int. J. Syst. Evol. Microbiol.">
        <title>Reclassification of Streptomyces castelarensis and Streptomyces sporoclivatus as later heterotypic synonyms of Streptomyces antimycoticus.</title>
        <authorList>
            <person name="Komaki H."/>
            <person name="Tamura T."/>
        </authorList>
    </citation>
    <scope>NUCLEOTIDE SEQUENCE [LARGE SCALE GENOMIC DNA]</scope>
    <source>
        <strain evidence="1 2">NBRC 12839</strain>
    </source>
</reference>
<keyword evidence="2" id="KW-1185">Reference proteome</keyword>
<dbReference type="EMBL" id="BJHV01000001">
    <property type="protein sequence ID" value="GDY39580.1"/>
    <property type="molecule type" value="Genomic_DNA"/>
</dbReference>
<sequence length="112" mass="11694">MSKILMVISGANSLKMADGSTHPTGYWAEEVAASHEVLAADRGNVDLATPGGVRPTVDALSLDERGGVSEEDARKFRAYLDGIADQLAAPLALADVRADDYDAIYIPGGHGP</sequence>
<dbReference type="AlphaFoldDB" id="A0A4D4JXL0"/>
<evidence type="ECO:0000313" key="1">
    <source>
        <dbReference type="EMBL" id="GDY39580.1"/>
    </source>
</evidence>
<name>A0A4D4JXL0_9ACTN</name>
<dbReference type="Gene3D" id="3.40.50.880">
    <property type="match status" value="1"/>
</dbReference>
<accession>A0A4D4JXL0</accession>
<protein>
    <recommendedName>
        <fullName evidence="3">DJ-1/PfpI domain-containing protein</fullName>
    </recommendedName>
</protein>
<evidence type="ECO:0000313" key="2">
    <source>
        <dbReference type="Proteomes" id="UP000299290"/>
    </source>
</evidence>
<evidence type="ECO:0008006" key="3">
    <source>
        <dbReference type="Google" id="ProtNLM"/>
    </source>
</evidence>
<gene>
    <name evidence="1" type="ORF">SANT12839_004620</name>
</gene>
<dbReference type="InterPro" id="IPR029062">
    <property type="entry name" value="Class_I_gatase-like"/>
</dbReference>